<dbReference type="InterPro" id="IPR002347">
    <property type="entry name" value="SDR_fam"/>
</dbReference>
<dbReference type="AlphaFoldDB" id="A0A5E5BU48"/>
<evidence type="ECO:0000313" key="3">
    <source>
        <dbReference type="Proteomes" id="UP000382040"/>
    </source>
</evidence>
<dbReference type="Gene3D" id="3.40.50.720">
    <property type="entry name" value="NAD(P)-binding Rossmann-like Domain"/>
    <property type="match status" value="1"/>
</dbReference>
<dbReference type="EMBL" id="CABPST010000012">
    <property type="protein sequence ID" value="VVE89841.1"/>
    <property type="molecule type" value="Genomic_DNA"/>
</dbReference>
<dbReference type="InterPro" id="IPR036291">
    <property type="entry name" value="NAD(P)-bd_dom_sf"/>
</dbReference>
<comment type="similarity">
    <text evidence="1">Belongs to the short-chain dehydrogenases/reductases (SDR) family.</text>
</comment>
<gene>
    <name evidence="2" type="primary">xecD_1</name>
    <name evidence="2" type="ORF">PBR20603_03814</name>
</gene>
<reference evidence="2 3" key="1">
    <citation type="submission" date="2019-08" db="EMBL/GenBank/DDBJ databases">
        <authorList>
            <person name="Peeters C."/>
        </authorList>
    </citation>
    <scope>NUCLEOTIDE SEQUENCE [LARGE SCALE GENOMIC DNA]</scope>
    <source>
        <strain evidence="2 3">LMG 20603</strain>
    </source>
</reference>
<dbReference type="CDD" id="cd05233">
    <property type="entry name" value="SDR_c"/>
    <property type="match status" value="1"/>
</dbReference>
<evidence type="ECO:0000313" key="2">
    <source>
        <dbReference type="EMBL" id="VVE89841.1"/>
    </source>
</evidence>
<dbReference type="SUPFAM" id="SSF51735">
    <property type="entry name" value="NAD(P)-binding Rossmann-fold domains"/>
    <property type="match status" value="1"/>
</dbReference>
<name>A0A5E5BU48_9BURK</name>
<proteinExistence type="inferred from homology"/>
<dbReference type="NCBIfam" id="NF005559">
    <property type="entry name" value="PRK07231.1"/>
    <property type="match status" value="1"/>
</dbReference>
<dbReference type="GO" id="GO:0050574">
    <property type="term" value="F:2-(R)-hydroxypropyl-CoM dehydrogenase activity"/>
    <property type="evidence" value="ECO:0007669"/>
    <property type="project" value="UniProtKB-EC"/>
</dbReference>
<dbReference type="FunFam" id="3.40.50.720:FF:000084">
    <property type="entry name" value="Short-chain dehydrogenase reductase"/>
    <property type="match status" value="1"/>
</dbReference>
<accession>A0A5E5BU48</accession>
<dbReference type="PANTHER" id="PTHR42760">
    <property type="entry name" value="SHORT-CHAIN DEHYDROGENASES/REDUCTASES FAMILY MEMBER"/>
    <property type="match status" value="1"/>
</dbReference>
<evidence type="ECO:0000256" key="1">
    <source>
        <dbReference type="ARBA" id="ARBA00006484"/>
    </source>
</evidence>
<protein>
    <submittedName>
        <fullName evidence="2">2-(R)-hydroxypropyl-CoM dehydrogenase</fullName>
        <ecNumber evidence="2">1.1.1.268</ecNumber>
    </submittedName>
</protein>
<dbReference type="OrthoDB" id="9804774at2"/>
<dbReference type="PRINTS" id="PR00080">
    <property type="entry name" value="SDRFAMILY"/>
</dbReference>
<keyword evidence="2" id="KW-0560">Oxidoreductase</keyword>
<dbReference type="RefSeq" id="WP_150561051.1">
    <property type="nucleotide sequence ID" value="NZ_CABPST010000012.1"/>
</dbReference>
<keyword evidence="3" id="KW-1185">Reference proteome</keyword>
<dbReference type="PRINTS" id="PR00081">
    <property type="entry name" value="GDHRDH"/>
</dbReference>
<dbReference type="Proteomes" id="UP000382040">
    <property type="component" value="Unassembled WGS sequence"/>
</dbReference>
<dbReference type="EC" id="1.1.1.268" evidence="2"/>
<organism evidence="2 3">
    <name type="scientific">Pandoraea bronchicola</name>
    <dbReference type="NCBI Taxonomy" id="2508287"/>
    <lineage>
        <taxon>Bacteria</taxon>
        <taxon>Pseudomonadati</taxon>
        <taxon>Pseudomonadota</taxon>
        <taxon>Betaproteobacteria</taxon>
        <taxon>Burkholderiales</taxon>
        <taxon>Burkholderiaceae</taxon>
        <taxon>Pandoraea</taxon>
    </lineage>
</organism>
<dbReference type="Pfam" id="PF13561">
    <property type="entry name" value="adh_short_C2"/>
    <property type="match status" value="1"/>
</dbReference>
<sequence>MNALNAEHSGKPVDTIDDRIALHGRVALVTGGASGIGLAVVQRLVAHGATVVIADRADADHLPAAARPGTHATGTPGVAAYVRGDVREEADITRMVDTAIRCAQTGGLVFDTVVTCAGIADQLVPTIEQDADVWQKVLDVSLRGTYLTCRAAGRHMLPANRGTIVNISSLTSLGGFPRRTAYGPAKAAVANLTRALACEWGGSGIRVNCIAPGYIATPLVDALCRDDKIDLERLQRRTPMARLGQPDEIAKVVAFLVSDLASFVSGVELPVDGGWSAFGGSGDVATA</sequence>